<dbReference type="PANTHER" id="PTHR35787:SF1">
    <property type="entry name" value="GLYCEROL UPTAKE OPERON ANTITERMINATOR REGULATORY PROTEIN"/>
    <property type="match status" value="1"/>
</dbReference>
<dbReference type="SUPFAM" id="SSF110391">
    <property type="entry name" value="GlpP-like"/>
    <property type="match status" value="1"/>
</dbReference>
<dbReference type="AlphaFoldDB" id="C0C497"/>
<accession>C0C497</accession>
<dbReference type="Gene3D" id="3.20.20.70">
    <property type="entry name" value="Aldolase class I"/>
    <property type="match status" value="1"/>
</dbReference>
<reference evidence="1" key="2">
    <citation type="submission" date="2013-06" db="EMBL/GenBank/DDBJ databases">
        <title>Draft genome sequence of Clostridium hylemonae (DSM 15053).</title>
        <authorList>
            <person name="Sudarsanam P."/>
            <person name="Ley R."/>
            <person name="Guruge J."/>
            <person name="Turnbaugh P.J."/>
            <person name="Mahowald M."/>
            <person name="Liep D."/>
            <person name="Gordon J."/>
        </authorList>
    </citation>
    <scope>NUCLEOTIDE SEQUENCE</scope>
    <source>
        <strain evidence="1">DSM 15053</strain>
    </source>
</reference>
<dbReference type="EMBL" id="ABYI02000034">
    <property type="protein sequence ID" value="EEG72890.1"/>
    <property type="molecule type" value="Genomic_DNA"/>
</dbReference>
<evidence type="ECO:0000313" key="2">
    <source>
        <dbReference type="Proteomes" id="UP000004893"/>
    </source>
</evidence>
<dbReference type="STRING" id="553973.CLOHYLEM_06912"/>
<evidence type="ECO:0000313" key="1">
    <source>
        <dbReference type="EMBL" id="EEG72890.1"/>
    </source>
</evidence>
<dbReference type="eggNOG" id="COG1954">
    <property type="taxonomic scope" value="Bacteria"/>
</dbReference>
<reference evidence="1" key="1">
    <citation type="submission" date="2009-02" db="EMBL/GenBank/DDBJ databases">
        <authorList>
            <person name="Fulton L."/>
            <person name="Clifton S."/>
            <person name="Fulton B."/>
            <person name="Xu J."/>
            <person name="Minx P."/>
            <person name="Pepin K.H."/>
            <person name="Johnson M."/>
            <person name="Bhonagiri V."/>
            <person name="Nash W.E."/>
            <person name="Mardis E.R."/>
            <person name="Wilson R.K."/>
        </authorList>
    </citation>
    <scope>NUCLEOTIDE SEQUENCE [LARGE SCALE GENOMIC DNA]</scope>
    <source>
        <strain evidence="1">DSM 15053</strain>
    </source>
</reference>
<comment type="caution">
    <text evidence="1">The sequence shown here is derived from an EMBL/GenBank/DDBJ whole genome shotgun (WGS) entry which is preliminary data.</text>
</comment>
<dbReference type="InterPro" id="IPR006699">
    <property type="entry name" value="GlpP"/>
</dbReference>
<organism evidence="1 2">
    <name type="scientific">[Clostridium] hylemonae DSM 15053</name>
    <dbReference type="NCBI Taxonomy" id="553973"/>
    <lineage>
        <taxon>Bacteria</taxon>
        <taxon>Bacillati</taxon>
        <taxon>Bacillota</taxon>
        <taxon>Clostridia</taxon>
        <taxon>Lachnospirales</taxon>
        <taxon>Lachnospiraceae</taxon>
    </lineage>
</organism>
<keyword evidence="2" id="KW-1185">Reference proteome</keyword>
<dbReference type="Pfam" id="PF04309">
    <property type="entry name" value="G3P_antiterm"/>
    <property type="match status" value="1"/>
</dbReference>
<dbReference type="PIRSF" id="PIRSF016897">
    <property type="entry name" value="GlpP"/>
    <property type="match status" value="1"/>
</dbReference>
<dbReference type="GO" id="GO:0006355">
    <property type="term" value="P:regulation of DNA-templated transcription"/>
    <property type="evidence" value="ECO:0007669"/>
    <property type="project" value="InterPro"/>
</dbReference>
<dbReference type="InterPro" id="IPR013785">
    <property type="entry name" value="Aldolase_TIM"/>
</dbReference>
<sequence length="193" mass="21535">MIMSLTKEYFMEATEACPVIPAIKNEEWLEGCRESECGIVYIIYGDICTIADIVQKVKEMGKKAIVHVDLIVGLSSKEISVDFIQKYTEADGIISMKPGLIKRANELGMFTIQRFYMMDALTYANIVKHVKNCNPDVVEFLPAGLPKVIQYLLEEIDKPVVASGLILDKEDVMGALKAGAFAVSTTNRKMWDC</sequence>
<dbReference type="GO" id="GO:0006071">
    <property type="term" value="P:glycerol metabolic process"/>
    <property type="evidence" value="ECO:0007669"/>
    <property type="project" value="InterPro"/>
</dbReference>
<proteinExistence type="predicted"/>
<gene>
    <name evidence="1" type="ORF">CLOHYLEM_06912</name>
</gene>
<dbReference type="HOGENOM" id="CLU_111516_0_1_9"/>
<name>C0C497_9FIRM</name>
<protein>
    <submittedName>
        <fullName evidence="1">Glycerol-3-phosphate responsive antiterminator</fullName>
    </submittedName>
</protein>
<dbReference type="Proteomes" id="UP000004893">
    <property type="component" value="Unassembled WGS sequence"/>
</dbReference>
<dbReference type="PANTHER" id="PTHR35787">
    <property type="entry name" value="GLYCEROL UPTAKE OPERON ANTITERMINATOR REGULATORY PROTEIN"/>
    <property type="match status" value="1"/>
</dbReference>